<dbReference type="EMBL" id="JBEZVE010000027">
    <property type="protein sequence ID" value="MEU3786304.1"/>
    <property type="molecule type" value="Genomic_DNA"/>
</dbReference>
<dbReference type="RefSeq" id="WP_334577979.1">
    <property type="nucleotide sequence ID" value="NZ_JBEZVE010000027.1"/>
</dbReference>
<feature type="region of interest" description="Disordered" evidence="2">
    <location>
        <begin position="1"/>
        <end position="23"/>
    </location>
</feature>
<proteinExistence type="predicted"/>
<feature type="coiled-coil region" evidence="1">
    <location>
        <begin position="130"/>
        <end position="238"/>
    </location>
</feature>
<dbReference type="Pfam" id="PF13560">
    <property type="entry name" value="HTH_31"/>
    <property type="match status" value="1"/>
</dbReference>
<evidence type="ECO:0000313" key="3">
    <source>
        <dbReference type="EMBL" id="MEU3786304.1"/>
    </source>
</evidence>
<evidence type="ECO:0000313" key="4">
    <source>
        <dbReference type="Proteomes" id="UP001550739"/>
    </source>
</evidence>
<gene>
    <name evidence="3" type="ORF">AB0E89_38175</name>
</gene>
<sequence>MAKNPGVAVGRELDAGQAGTGKGSDELAVLDQIPDGPRRALVAQLRALREASGLTVPELVQRLEQRGVALTASRLSDFLSGHEVPSRAQVTALHRVCEAAAGTARDPEAVQETRRLLYAVLDAERTTKPLRAREFDLEELREQLERVRVRTATELGVLRDELERERALRRQAEDQLTVLIAAADDHAREIGETTAERDVARGRIAELEDQIRQHEALLRLHEKEARHLRAMAQETAQEIARYDSPVLKTPSPETTANATDASNAPNAPNARGGVEVQEGAEGTRRGTEGGAKGGAEGAAPSTSAEVRVDVLKVVAAVERLRDEDRDHEADQVLSDICEAEPDLLPVLWQAFRAGHRRLDAERLLVEAAQCCNGITLYRLWRTRTFLGTRHVGLFPLHTDHLMTAIGNHAPLDVLERFIKACRERDDQQGLRLLALNCTPLPVGEVLKLREVGLPTRPFLFWPWQALLKAVARATAFSRTR</sequence>
<feature type="region of interest" description="Disordered" evidence="2">
    <location>
        <begin position="242"/>
        <end position="303"/>
    </location>
</feature>
<feature type="compositionally biased region" description="Polar residues" evidence="2">
    <location>
        <begin position="251"/>
        <end position="266"/>
    </location>
</feature>
<name>A0ABV2ZUS2_9ACTN</name>
<organism evidence="3 4">
    <name type="scientific">Streptomyces sp. 900129855</name>
    <dbReference type="NCBI Taxonomy" id="3155129"/>
    <lineage>
        <taxon>Bacteria</taxon>
        <taxon>Bacillati</taxon>
        <taxon>Actinomycetota</taxon>
        <taxon>Actinomycetes</taxon>
        <taxon>Kitasatosporales</taxon>
        <taxon>Streptomycetaceae</taxon>
        <taxon>Streptomyces</taxon>
    </lineage>
</organism>
<accession>A0ABV2ZUS2</accession>
<evidence type="ECO:0000256" key="1">
    <source>
        <dbReference type="SAM" id="Coils"/>
    </source>
</evidence>
<keyword evidence="4" id="KW-1185">Reference proteome</keyword>
<protein>
    <submittedName>
        <fullName evidence="3">Helix-turn-helix domain-containing protein</fullName>
    </submittedName>
</protein>
<keyword evidence="1" id="KW-0175">Coiled coil</keyword>
<dbReference type="Proteomes" id="UP001550739">
    <property type="component" value="Unassembled WGS sequence"/>
</dbReference>
<evidence type="ECO:0000256" key="2">
    <source>
        <dbReference type="SAM" id="MobiDB-lite"/>
    </source>
</evidence>
<reference evidence="3 4" key="1">
    <citation type="submission" date="2024-06" db="EMBL/GenBank/DDBJ databases">
        <title>The Natural Products Discovery Center: Release of the First 8490 Sequenced Strains for Exploring Actinobacteria Biosynthetic Diversity.</title>
        <authorList>
            <person name="Kalkreuter E."/>
            <person name="Kautsar S.A."/>
            <person name="Yang D."/>
            <person name="Bader C.D."/>
            <person name="Teijaro C.N."/>
            <person name="Fluegel L."/>
            <person name="Davis C.M."/>
            <person name="Simpson J.R."/>
            <person name="Lauterbach L."/>
            <person name="Steele A.D."/>
            <person name="Gui C."/>
            <person name="Meng S."/>
            <person name="Li G."/>
            <person name="Viehrig K."/>
            <person name="Ye F."/>
            <person name="Su P."/>
            <person name="Kiefer A.F."/>
            <person name="Nichols A."/>
            <person name="Cepeda A.J."/>
            <person name="Yan W."/>
            <person name="Fan B."/>
            <person name="Jiang Y."/>
            <person name="Adhikari A."/>
            <person name="Zheng C.-J."/>
            <person name="Schuster L."/>
            <person name="Cowan T.M."/>
            <person name="Smanski M.J."/>
            <person name="Chevrette M.G."/>
            <person name="De Carvalho L.P.S."/>
            <person name="Shen B."/>
        </authorList>
    </citation>
    <scope>NUCLEOTIDE SEQUENCE [LARGE SCALE GENOMIC DNA]</scope>
    <source>
        <strain evidence="3 4">NPDC033843</strain>
    </source>
</reference>
<comment type="caution">
    <text evidence="3">The sequence shown here is derived from an EMBL/GenBank/DDBJ whole genome shotgun (WGS) entry which is preliminary data.</text>
</comment>